<feature type="transmembrane region" description="Helical" evidence="1">
    <location>
        <begin position="79"/>
        <end position="100"/>
    </location>
</feature>
<evidence type="ECO:0000256" key="1">
    <source>
        <dbReference type="SAM" id="Phobius"/>
    </source>
</evidence>
<dbReference type="EMBL" id="CP011034">
    <property type="protein sequence ID" value="ALS32133.1"/>
    <property type="molecule type" value="Genomic_DNA"/>
</dbReference>
<dbReference type="PANTHER" id="PTHR35867:SF1">
    <property type="entry name" value="PROTEIN RSEC"/>
    <property type="match status" value="1"/>
</dbReference>
<dbReference type="OrthoDB" id="6299046at2"/>
<dbReference type="InterPro" id="IPR007359">
    <property type="entry name" value="SigmaE_reg_RseC_MucC"/>
</dbReference>
<protein>
    <submittedName>
        <fullName evidence="2">Sigma-E factor negative regulatory protein RseC</fullName>
    </submittedName>
</protein>
<evidence type="ECO:0000313" key="2">
    <source>
        <dbReference type="EMBL" id="ALS32133.1"/>
    </source>
</evidence>
<evidence type="ECO:0000313" key="3">
    <source>
        <dbReference type="Proteomes" id="UP000065261"/>
    </source>
</evidence>
<dbReference type="InterPro" id="IPR026268">
    <property type="entry name" value="RseC"/>
</dbReference>
<dbReference type="KEGG" id="ptn:PTRA_a0826"/>
<dbReference type="PATRIC" id="fig|1315283.4.peg.729"/>
<dbReference type="AlphaFoldDB" id="A0A0U2VF55"/>
<dbReference type="PANTHER" id="PTHR35867">
    <property type="entry name" value="PROTEIN RSEC"/>
    <property type="match status" value="1"/>
</dbReference>
<sequence>MIEQTLKVVALSGHIAHLEAQQKQACEGCNGRCGSQVFSKLFGSAKKTFPYKFDTPVVVGQKITLSLDDSHVVKHAFTVYMLPLFLSLAFALVAAELLLVTEGWQILAAALGGGIGFLMAKMWVKSFRHDIKVIKIHPISLPLTQIDGD</sequence>
<dbReference type="PIRSF" id="PIRSF004923">
    <property type="entry name" value="RseC"/>
    <property type="match status" value="1"/>
</dbReference>
<gene>
    <name evidence="2" type="primary">rseC</name>
    <name evidence="2" type="ORF">PTRA_a0826</name>
</gene>
<dbReference type="RefSeq" id="WP_058372738.1">
    <property type="nucleotide sequence ID" value="NZ_CP011034.1"/>
</dbReference>
<feature type="transmembrane region" description="Helical" evidence="1">
    <location>
        <begin position="106"/>
        <end position="124"/>
    </location>
</feature>
<proteinExistence type="predicted"/>
<keyword evidence="1" id="KW-0812">Transmembrane</keyword>
<keyword evidence="1" id="KW-0472">Membrane</keyword>
<reference evidence="2 3" key="1">
    <citation type="submission" date="2015-03" db="EMBL/GenBank/DDBJ databases">
        <authorList>
            <person name="Murphy D."/>
        </authorList>
    </citation>
    <scope>NUCLEOTIDE SEQUENCE [LARGE SCALE GENOMIC DNA]</scope>
    <source>
        <strain evidence="2 3">KMM 520</strain>
    </source>
</reference>
<accession>A0A0U2VF55</accession>
<dbReference type="Pfam" id="PF04246">
    <property type="entry name" value="RseC_MucC"/>
    <property type="match status" value="1"/>
</dbReference>
<organism evidence="2">
    <name type="scientific">Pseudoalteromonas translucida KMM 520</name>
    <dbReference type="NCBI Taxonomy" id="1315283"/>
    <lineage>
        <taxon>Bacteria</taxon>
        <taxon>Pseudomonadati</taxon>
        <taxon>Pseudomonadota</taxon>
        <taxon>Gammaproteobacteria</taxon>
        <taxon>Alteromonadales</taxon>
        <taxon>Pseudoalteromonadaceae</taxon>
        <taxon>Pseudoalteromonas</taxon>
    </lineage>
</organism>
<keyword evidence="1" id="KW-1133">Transmembrane helix</keyword>
<name>A0A0U2VF55_9GAMM</name>
<dbReference type="Proteomes" id="UP000065261">
    <property type="component" value="Chromosome I"/>
</dbReference>